<protein>
    <recommendedName>
        <fullName evidence="8">Integral membrane bound transporter domain-containing protein</fullName>
    </recommendedName>
</protein>
<comment type="caution">
    <text evidence="9">The sequence shown here is derived from an EMBL/GenBank/DDBJ whole genome shotgun (WGS) entry which is preliminary data.</text>
</comment>
<dbReference type="Proteomes" id="UP000437748">
    <property type="component" value="Unassembled WGS sequence"/>
</dbReference>
<feature type="transmembrane region" description="Helical" evidence="7">
    <location>
        <begin position="117"/>
        <end position="137"/>
    </location>
</feature>
<dbReference type="InterPro" id="IPR049453">
    <property type="entry name" value="Memb_transporter_dom"/>
</dbReference>
<feature type="transmembrane region" description="Helical" evidence="7">
    <location>
        <begin position="92"/>
        <end position="110"/>
    </location>
</feature>
<evidence type="ECO:0000256" key="2">
    <source>
        <dbReference type="ARBA" id="ARBA00022475"/>
    </source>
</evidence>
<evidence type="ECO:0000259" key="8">
    <source>
        <dbReference type="Pfam" id="PF13515"/>
    </source>
</evidence>
<evidence type="ECO:0000256" key="1">
    <source>
        <dbReference type="ARBA" id="ARBA00004651"/>
    </source>
</evidence>
<feature type="transmembrane region" description="Helical" evidence="7">
    <location>
        <begin position="263"/>
        <end position="279"/>
    </location>
</feature>
<gene>
    <name evidence="9" type="ORF">GCL60_06305</name>
</gene>
<feature type="transmembrane region" description="Helical" evidence="7">
    <location>
        <begin position="42"/>
        <end position="63"/>
    </location>
</feature>
<dbReference type="OrthoDB" id="128040at2"/>
<evidence type="ECO:0000256" key="3">
    <source>
        <dbReference type="ARBA" id="ARBA00022692"/>
    </source>
</evidence>
<name>A0A6N6VYA1_9BACT</name>
<feature type="transmembrane region" description="Helical" evidence="7">
    <location>
        <begin position="15"/>
        <end position="36"/>
    </location>
</feature>
<keyword evidence="5 7" id="KW-0472">Membrane</keyword>
<reference evidence="9 10" key="1">
    <citation type="submission" date="2019-10" db="EMBL/GenBank/DDBJ databases">
        <title>New species of Slilvanegrellaceae.</title>
        <authorList>
            <person name="Pitt A."/>
            <person name="Hahn M.W."/>
        </authorList>
    </citation>
    <scope>NUCLEOTIDE SEQUENCE [LARGE SCALE GENOMIC DNA]</scope>
    <source>
        <strain evidence="9 10">SP-Ram-0.45-NSY-1</strain>
    </source>
</reference>
<keyword evidence="4 7" id="KW-1133">Transmembrane helix</keyword>
<comment type="similarity">
    <text evidence="6">Belongs to the YccS/YhfK family.</text>
</comment>
<dbReference type="GO" id="GO:0005886">
    <property type="term" value="C:plasma membrane"/>
    <property type="evidence" value="ECO:0007669"/>
    <property type="project" value="UniProtKB-SubCell"/>
</dbReference>
<feature type="transmembrane region" description="Helical" evidence="7">
    <location>
        <begin position="318"/>
        <end position="337"/>
    </location>
</feature>
<dbReference type="AlphaFoldDB" id="A0A6N6VYA1"/>
<dbReference type="Pfam" id="PF13515">
    <property type="entry name" value="FUSC_2"/>
    <property type="match status" value="1"/>
</dbReference>
<sequence length="348" mass="39650">MLYKWKEKYFHISRYNFYFGLLTGIVVCLFCMFHVYTKQTELYLVIAAFAAFVIALLCSNVFHFTIQKKIKYSFWLCILASITTGLGSYLQFNIFFVTIGIVVLMILLALSTLGGTGFFTVLLLSSSLFIIGTGFSADNIMSAFYNALSFFLGSGIIFSLLIGSAFLKRKKLHLKETFKLPHFQPMTSSVIIYAFQLISAVLITYYISQYLNFPDGYWLPMTALLVLKIDQFDSFQRIKHRFLGTVLGSLVSIPISFITDKYILSLFMIPILLFVVLGASKHYGSFTLFLTAMISIIMNIASNKGIFILFYRNLDTCFAVLCVAIILLLTKFIRFLIMARKSKRVKKL</sequence>
<dbReference type="RefSeq" id="WP_153419444.1">
    <property type="nucleotide sequence ID" value="NZ_WFLM01000002.1"/>
</dbReference>
<proteinExistence type="inferred from homology"/>
<evidence type="ECO:0000256" key="7">
    <source>
        <dbReference type="SAM" id="Phobius"/>
    </source>
</evidence>
<comment type="subcellular location">
    <subcellularLocation>
        <location evidence="1">Cell membrane</location>
        <topology evidence="1">Multi-pass membrane protein</topology>
    </subcellularLocation>
</comment>
<dbReference type="PANTHER" id="PTHR30509">
    <property type="entry name" value="P-HYDROXYBENZOIC ACID EFFLUX PUMP SUBUNIT-RELATED"/>
    <property type="match status" value="1"/>
</dbReference>
<keyword evidence="3 7" id="KW-0812">Transmembrane</keyword>
<evidence type="ECO:0000256" key="6">
    <source>
        <dbReference type="ARBA" id="ARBA00043993"/>
    </source>
</evidence>
<feature type="transmembrane region" description="Helical" evidence="7">
    <location>
        <begin position="286"/>
        <end position="312"/>
    </location>
</feature>
<keyword evidence="2" id="KW-1003">Cell membrane</keyword>
<evidence type="ECO:0000256" key="5">
    <source>
        <dbReference type="ARBA" id="ARBA00023136"/>
    </source>
</evidence>
<feature type="domain" description="Integral membrane bound transporter" evidence="8">
    <location>
        <begin position="204"/>
        <end position="326"/>
    </location>
</feature>
<organism evidence="9 10">
    <name type="scientific">Silvanigrella paludirubra</name>
    <dbReference type="NCBI Taxonomy" id="2499159"/>
    <lineage>
        <taxon>Bacteria</taxon>
        <taxon>Pseudomonadati</taxon>
        <taxon>Bdellovibrionota</taxon>
        <taxon>Oligoflexia</taxon>
        <taxon>Silvanigrellales</taxon>
        <taxon>Silvanigrellaceae</taxon>
        <taxon>Silvanigrella</taxon>
    </lineage>
</organism>
<feature type="transmembrane region" description="Helical" evidence="7">
    <location>
        <begin position="188"/>
        <end position="207"/>
    </location>
</feature>
<feature type="transmembrane region" description="Helical" evidence="7">
    <location>
        <begin position="143"/>
        <end position="167"/>
    </location>
</feature>
<accession>A0A6N6VYA1</accession>
<evidence type="ECO:0000313" key="10">
    <source>
        <dbReference type="Proteomes" id="UP000437748"/>
    </source>
</evidence>
<dbReference type="PANTHER" id="PTHR30509:SF9">
    <property type="entry name" value="MULTIDRUG RESISTANCE PROTEIN MDTO"/>
    <property type="match status" value="1"/>
</dbReference>
<evidence type="ECO:0000313" key="9">
    <source>
        <dbReference type="EMBL" id="KAB8039872.1"/>
    </source>
</evidence>
<dbReference type="EMBL" id="WFLM01000002">
    <property type="protein sequence ID" value="KAB8039872.1"/>
    <property type="molecule type" value="Genomic_DNA"/>
</dbReference>
<keyword evidence="10" id="KW-1185">Reference proteome</keyword>
<evidence type="ECO:0000256" key="4">
    <source>
        <dbReference type="ARBA" id="ARBA00022989"/>
    </source>
</evidence>